<dbReference type="GO" id="GO:0006508">
    <property type="term" value="P:proteolysis"/>
    <property type="evidence" value="ECO:0007669"/>
    <property type="project" value="UniProtKB-KW"/>
</dbReference>
<dbReference type="Pfam" id="PF10123">
    <property type="entry name" value="Mu-like_Pro"/>
    <property type="match status" value="1"/>
</dbReference>
<keyword evidence="1" id="KW-0645">Protease</keyword>
<reference evidence="1 2" key="1">
    <citation type="submission" date="2017-03" db="EMBL/GenBank/DDBJ databases">
        <authorList>
            <person name="Afonso C.L."/>
            <person name="Miller P.J."/>
            <person name="Scott M.A."/>
            <person name="Spackman E."/>
            <person name="Goraichik I."/>
            <person name="Dimitrov K.M."/>
            <person name="Suarez D.L."/>
            <person name="Swayne D.E."/>
        </authorList>
    </citation>
    <scope>NUCLEOTIDE SEQUENCE [LARGE SCALE GENOMIC DNA]</scope>
    <source>
        <strain evidence="1 2">ATCC 51113</strain>
    </source>
</reference>
<dbReference type="GO" id="GO:0008233">
    <property type="term" value="F:peptidase activity"/>
    <property type="evidence" value="ECO:0007669"/>
    <property type="project" value="UniProtKB-KW"/>
</dbReference>
<protein>
    <submittedName>
        <fullName evidence="1">Protease</fullName>
    </submittedName>
</protein>
<organism evidence="1 2">
    <name type="scientific">Citrobacter braakii</name>
    <dbReference type="NCBI Taxonomy" id="57706"/>
    <lineage>
        <taxon>Bacteria</taxon>
        <taxon>Pseudomonadati</taxon>
        <taxon>Pseudomonadota</taxon>
        <taxon>Gammaproteobacteria</taxon>
        <taxon>Enterobacterales</taxon>
        <taxon>Enterobacteriaceae</taxon>
        <taxon>Citrobacter</taxon>
        <taxon>Citrobacter freundii complex</taxon>
    </lineage>
</organism>
<evidence type="ECO:0000313" key="2">
    <source>
        <dbReference type="Proteomes" id="UP000192573"/>
    </source>
</evidence>
<evidence type="ECO:0000313" key="1">
    <source>
        <dbReference type="EMBL" id="OQM43545.1"/>
    </source>
</evidence>
<dbReference type="Proteomes" id="UP000192573">
    <property type="component" value="Unassembled WGS sequence"/>
</dbReference>
<name>A0A1V8P4C2_CITBR</name>
<accession>A0A1V8P4C2</accession>
<keyword evidence="1" id="KW-0378">Hydrolase</keyword>
<dbReference type="AlphaFoldDB" id="A0A1V8P4C2"/>
<dbReference type="EMBL" id="NAEW01000001">
    <property type="protein sequence ID" value="OQM43545.1"/>
    <property type="molecule type" value="Genomic_DNA"/>
</dbReference>
<dbReference type="InterPro" id="IPR012106">
    <property type="entry name" value="Phage_Mu_Gp1"/>
</dbReference>
<sequence length="411" mass="44516">MDHPCDPFSLSCFLLIYRKPTLSPDRHKLPVMTTNTLKATGAQRHTETAALSASLASSDDGWCQLLPAGRVRARDGRPKKPAAGWLINKKSCDRIKANLAALKQPLLIDYDHHSEIAQEKGIKAVAAGWVKADSVQWREGQGIFIKPTWTPQAQKHIDDLEYAYLSAKLEYYVDNGEPASIRIASLTNDPAITGMKSVAALSADDLYVTTPSMELTPMNEQLRQLLAALGLTVPDDGELTPELGTAALSALTDIQAKAGKHDELKTQVATLSAELDTAKQASTTAAGDVDLTKFVPVETYNALRTQYVTLSAEHGTTTLEQVLDKAESEGRVFKSERGYYEGLGKQIGVAALSAQLDARQPIAALTAKQTDTVNVPKKETKSAALSAEDLQVMKMLGKTEEEFLKAKGVNQ</sequence>
<gene>
    <name evidence="1" type="ORF">BZK42_01255</name>
</gene>
<dbReference type="PIRSF" id="PIRSF016624">
    <property type="entry name" value="Mu_prophg_I"/>
    <property type="match status" value="1"/>
</dbReference>
<comment type="caution">
    <text evidence="1">The sequence shown here is derived from an EMBL/GenBank/DDBJ whole genome shotgun (WGS) entry which is preliminary data.</text>
</comment>
<proteinExistence type="predicted"/>